<organism evidence="1">
    <name type="scientific">Rhizophora mucronata</name>
    <name type="common">Asiatic mangrove</name>
    <dbReference type="NCBI Taxonomy" id="61149"/>
    <lineage>
        <taxon>Eukaryota</taxon>
        <taxon>Viridiplantae</taxon>
        <taxon>Streptophyta</taxon>
        <taxon>Embryophyta</taxon>
        <taxon>Tracheophyta</taxon>
        <taxon>Spermatophyta</taxon>
        <taxon>Magnoliopsida</taxon>
        <taxon>eudicotyledons</taxon>
        <taxon>Gunneridae</taxon>
        <taxon>Pentapetalae</taxon>
        <taxon>rosids</taxon>
        <taxon>fabids</taxon>
        <taxon>Malpighiales</taxon>
        <taxon>Rhizophoraceae</taxon>
        <taxon>Rhizophora</taxon>
    </lineage>
</organism>
<name>A0A2P2MMT1_RHIMU</name>
<protein>
    <submittedName>
        <fullName evidence="1">Protein phosphatase pp2a regulatory subunit B</fullName>
    </submittedName>
</protein>
<accession>A0A2P2MMT1</accession>
<reference evidence="1" key="1">
    <citation type="submission" date="2018-02" db="EMBL/GenBank/DDBJ databases">
        <title>Rhizophora mucronata_Transcriptome.</title>
        <authorList>
            <person name="Meera S.P."/>
            <person name="Sreeshan A."/>
            <person name="Augustine A."/>
        </authorList>
    </citation>
    <scope>NUCLEOTIDE SEQUENCE</scope>
    <source>
        <tissue evidence="1">Leaf</tissue>
    </source>
</reference>
<sequence>MAPYRKLNCLRCCKQHVHVLCIKPVQEEMYCLVDLSGLMLEKIAFPFPPSLSGGGYIDSHFKSDAM</sequence>
<dbReference type="EMBL" id="GGEC01051071">
    <property type="protein sequence ID" value="MBX31555.1"/>
    <property type="molecule type" value="Transcribed_RNA"/>
</dbReference>
<evidence type="ECO:0000313" key="1">
    <source>
        <dbReference type="EMBL" id="MBX31555.1"/>
    </source>
</evidence>
<proteinExistence type="predicted"/>
<dbReference type="AlphaFoldDB" id="A0A2P2MMT1"/>